<feature type="region of interest" description="Disordered" evidence="1">
    <location>
        <begin position="1"/>
        <end position="159"/>
    </location>
</feature>
<comment type="caution">
    <text evidence="3">The sequence shown here is derived from an EMBL/GenBank/DDBJ whole genome shotgun (WGS) entry which is preliminary data.</text>
</comment>
<feature type="transmembrane region" description="Helical" evidence="2">
    <location>
        <begin position="726"/>
        <end position="751"/>
    </location>
</feature>
<keyword evidence="2" id="KW-0812">Transmembrane</keyword>
<evidence type="ECO:0000256" key="2">
    <source>
        <dbReference type="SAM" id="Phobius"/>
    </source>
</evidence>
<feature type="compositionally biased region" description="Low complexity" evidence="1">
    <location>
        <begin position="109"/>
        <end position="123"/>
    </location>
</feature>
<evidence type="ECO:0000313" key="3">
    <source>
        <dbReference type="EMBL" id="KAK4449604.1"/>
    </source>
</evidence>
<reference evidence="3" key="1">
    <citation type="journal article" date="2023" name="Mol. Phylogenet. Evol.">
        <title>Genome-scale phylogeny and comparative genomics of the fungal order Sordariales.</title>
        <authorList>
            <person name="Hensen N."/>
            <person name="Bonometti L."/>
            <person name="Westerberg I."/>
            <person name="Brannstrom I.O."/>
            <person name="Guillou S."/>
            <person name="Cros-Aarteil S."/>
            <person name="Calhoun S."/>
            <person name="Haridas S."/>
            <person name="Kuo A."/>
            <person name="Mondo S."/>
            <person name="Pangilinan J."/>
            <person name="Riley R."/>
            <person name="LaButti K."/>
            <person name="Andreopoulos B."/>
            <person name="Lipzen A."/>
            <person name="Chen C."/>
            <person name="Yan M."/>
            <person name="Daum C."/>
            <person name="Ng V."/>
            <person name="Clum A."/>
            <person name="Steindorff A."/>
            <person name="Ohm R.A."/>
            <person name="Martin F."/>
            <person name="Silar P."/>
            <person name="Natvig D.O."/>
            <person name="Lalanne C."/>
            <person name="Gautier V."/>
            <person name="Ament-Velasquez S.L."/>
            <person name="Kruys A."/>
            <person name="Hutchinson M.I."/>
            <person name="Powell A.J."/>
            <person name="Barry K."/>
            <person name="Miller A.N."/>
            <person name="Grigoriev I.V."/>
            <person name="Debuchy R."/>
            <person name="Gladieux P."/>
            <person name="Hiltunen Thoren M."/>
            <person name="Johannesson H."/>
        </authorList>
    </citation>
    <scope>NUCLEOTIDE SEQUENCE</scope>
    <source>
        <strain evidence="3">PSN243</strain>
    </source>
</reference>
<reference evidence="3" key="2">
    <citation type="submission" date="2023-05" db="EMBL/GenBank/DDBJ databases">
        <authorList>
            <consortium name="Lawrence Berkeley National Laboratory"/>
            <person name="Steindorff A."/>
            <person name="Hensen N."/>
            <person name="Bonometti L."/>
            <person name="Westerberg I."/>
            <person name="Brannstrom I.O."/>
            <person name="Guillou S."/>
            <person name="Cros-Aarteil S."/>
            <person name="Calhoun S."/>
            <person name="Haridas S."/>
            <person name="Kuo A."/>
            <person name="Mondo S."/>
            <person name="Pangilinan J."/>
            <person name="Riley R."/>
            <person name="Labutti K."/>
            <person name="Andreopoulos B."/>
            <person name="Lipzen A."/>
            <person name="Chen C."/>
            <person name="Yanf M."/>
            <person name="Daum C."/>
            <person name="Ng V."/>
            <person name="Clum A."/>
            <person name="Ohm R."/>
            <person name="Martin F."/>
            <person name="Silar P."/>
            <person name="Natvig D."/>
            <person name="Lalanne C."/>
            <person name="Gautier V."/>
            <person name="Ament-Velasquez S.L."/>
            <person name="Kruys A."/>
            <person name="Hutchinson M.I."/>
            <person name="Powell A.J."/>
            <person name="Barry K."/>
            <person name="Miller A.N."/>
            <person name="Grigoriev I.V."/>
            <person name="Debuchy R."/>
            <person name="Gladieux P."/>
            <person name="Thoren M.H."/>
            <person name="Johannesson H."/>
        </authorList>
    </citation>
    <scope>NUCLEOTIDE SEQUENCE</scope>
    <source>
        <strain evidence="3">PSN243</strain>
    </source>
</reference>
<organism evidence="3 4">
    <name type="scientific">Podospora aff. communis PSN243</name>
    <dbReference type="NCBI Taxonomy" id="3040156"/>
    <lineage>
        <taxon>Eukaryota</taxon>
        <taxon>Fungi</taxon>
        <taxon>Dikarya</taxon>
        <taxon>Ascomycota</taxon>
        <taxon>Pezizomycotina</taxon>
        <taxon>Sordariomycetes</taxon>
        <taxon>Sordariomycetidae</taxon>
        <taxon>Sordariales</taxon>
        <taxon>Podosporaceae</taxon>
        <taxon>Podospora</taxon>
    </lineage>
</organism>
<dbReference type="Proteomes" id="UP001321760">
    <property type="component" value="Unassembled WGS sequence"/>
</dbReference>
<gene>
    <name evidence="3" type="ORF">QBC34DRAFT_438044</name>
</gene>
<proteinExistence type="predicted"/>
<keyword evidence="2" id="KW-0472">Membrane</keyword>
<keyword evidence="2" id="KW-1133">Transmembrane helix</keyword>
<keyword evidence="4" id="KW-1185">Reference proteome</keyword>
<feature type="compositionally biased region" description="Basic residues" evidence="1">
    <location>
        <begin position="60"/>
        <end position="73"/>
    </location>
</feature>
<feature type="compositionally biased region" description="Basic and acidic residues" evidence="1">
    <location>
        <begin position="697"/>
        <end position="719"/>
    </location>
</feature>
<feature type="region of interest" description="Disordered" evidence="1">
    <location>
        <begin position="666"/>
        <end position="719"/>
    </location>
</feature>
<name>A0AAV9GNQ5_9PEZI</name>
<feature type="transmembrane region" description="Helical" evidence="2">
    <location>
        <begin position="763"/>
        <end position="789"/>
    </location>
</feature>
<feature type="transmembrane region" description="Helical" evidence="2">
    <location>
        <begin position="821"/>
        <end position="846"/>
    </location>
</feature>
<feature type="transmembrane region" description="Helical" evidence="2">
    <location>
        <begin position="938"/>
        <end position="965"/>
    </location>
</feature>
<protein>
    <submittedName>
        <fullName evidence="3">Uncharacterized protein</fullName>
    </submittedName>
</protein>
<feature type="compositionally biased region" description="Basic and acidic residues" evidence="1">
    <location>
        <begin position="30"/>
        <end position="59"/>
    </location>
</feature>
<evidence type="ECO:0000256" key="1">
    <source>
        <dbReference type="SAM" id="MobiDB-lite"/>
    </source>
</evidence>
<evidence type="ECO:0000313" key="4">
    <source>
        <dbReference type="Proteomes" id="UP001321760"/>
    </source>
</evidence>
<accession>A0AAV9GNQ5</accession>
<sequence length="975" mass="106229">MATLFRSNKKKTKQSAQTPTLVLSGAIEENVPRPEDLNDLEHQVERQNQVHREPQDKANKGKHRRSRWSRPWHRSPDVQAPQTTVLSPLPNGSAVQPRFSTAADSGVDAGTATPVTTSVSAASRETRRSALGRLRQQPSSTAGEGSASQTQAQPTQLAPASGIPVEVRLRALERLQKLELASSLGLRADRMADFTDAERLKLTQFQNEFNSVRIDWFRGRPMPNVRFELVVLTKDGAAPSGTREGTSICIRGLQTDDEIKEFHRVMSRDFVRRLYRPMRLTYDTSLIRAAAREIDETYDYQQSSFRDTLCGTTIHTAVEGTDGVVSTIGGIIAAGGRLFAVTTSHRPKQEPLVGATSPASTFGASTLVEGEYDQDVESPLILDTAKIEPKIEPPSERQPVPTYFWPRLSIDPTQRGLEGDDWRLLPISGEHCFPNYLASRGRLIGPQGRGTYITDYMRTPSKTKVHVLGGLTGISTGTLLASPSYLSIHGSPAEEVWTIIFDRPLLKEGDSGSWVVDSSGVLVGMVRALSGDEAYLVPFCLQKQDIVSQVPELEDVTLPSPLQCWLEVASATRGDPAARTHNEAAEKALSLKVLTASEKSDSLARTLQSARIQIGASPVEMMQLEDLLSREGNKLRDSLSRTSASDTGYISDVHRRLRRIHQSLNPSLFPGEVEQSSLRGSEDSEAARQSTELSGAGRRDTLSLADEANHPADTDTKEPHFSTSNFLISILSLGVLSAAAGIASAAVLEAVTGLEVMVGSGRSAISGAAVGATLAAPTALVELILLPAWPMGLMNPMDPESTLQRSSSSRSPTPRPFDFRWWLGLFVSFAIVFLRPFFAVEIASYVTESELMSTNRSVLRIAATAAAAPLFGDSLVNNLARHSHVLDGYNFKSKRPRALTTWAYAFTLWLYITGWDALAGYTFARVARNWGAEVASDAAAAAAGATFGAVSLLWSFVASFIRWYFGLILAVRKDK</sequence>
<feature type="transmembrane region" description="Helical" evidence="2">
    <location>
        <begin position="899"/>
        <end position="918"/>
    </location>
</feature>
<dbReference type="AlphaFoldDB" id="A0AAV9GNQ5"/>
<dbReference type="EMBL" id="MU865936">
    <property type="protein sequence ID" value="KAK4449604.1"/>
    <property type="molecule type" value="Genomic_DNA"/>
</dbReference>
<feature type="compositionally biased region" description="Low complexity" evidence="1">
    <location>
        <begin position="146"/>
        <end position="159"/>
    </location>
</feature>